<dbReference type="EMBL" id="CP029463">
    <property type="protein sequence ID" value="AWM14743.1"/>
    <property type="molecule type" value="Genomic_DNA"/>
</dbReference>
<dbReference type="RefSeq" id="WP_109570081.1">
    <property type="nucleotide sequence ID" value="NZ_CP029463.1"/>
</dbReference>
<dbReference type="AlphaFoldDB" id="A0A2U8QX84"/>
<organism evidence="2 3">
    <name type="scientific">Flavobacterium sediminis</name>
    <dbReference type="NCBI Taxonomy" id="2201181"/>
    <lineage>
        <taxon>Bacteria</taxon>
        <taxon>Pseudomonadati</taxon>
        <taxon>Bacteroidota</taxon>
        <taxon>Flavobacteriia</taxon>
        <taxon>Flavobacteriales</taxon>
        <taxon>Flavobacteriaceae</taxon>
        <taxon>Flavobacterium</taxon>
    </lineage>
</organism>
<sequence length="172" mass="19615">MRPNFKYIEDKAEDVLSKNNLFKAGFSVEKLAKLLRISLKEEVLDDNVSGFFVMTDTDNIITYNKKDGELRQRFTIAHEIGHFLLHSKDQPIFIDKTPSVMFRDNSSSTGEDFKEREANAFAASLLMPKKLIEAEIEKAPNDVDDAIIFLAKKFKVSQQAMTFRLSNLGYGI</sequence>
<protein>
    <recommendedName>
        <fullName evidence="1">IrrE N-terminal-like domain-containing protein</fullName>
    </recommendedName>
</protein>
<proteinExistence type="predicted"/>
<reference evidence="2 3" key="1">
    <citation type="submission" date="2018-05" db="EMBL/GenBank/DDBJ databases">
        <title>Flavobacterium sp. MEBiC07310.</title>
        <authorList>
            <person name="Baek K."/>
        </authorList>
    </citation>
    <scope>NUCLEOTIDE SEQUENCE [LARGE SCALE GENOMIC DNA]</scope>
    <source>
        <strain evidence="2 3">MEBiC07310</strain>
    </source>
</reference>
<dbReference type="SUPFAM" id="SSF55486">
    <property type="entry name" value="Metalloproteases ('zincins'), catalytic domain"/>
    <property type="match status" value="1"/>
</dbReference>
<dbReference type="KEGG" id="fse:DI487_13335"/>
<accession>A0A2U8QX84</accession>
<evidence type="ECO:0000259" key="1">
    <source>
        <dbReference type="Pfam" id="PF06114"/>
    </source>
</evidence>
<dbReference type="InterPro" id="IPR052345">
    <property type="entry name" value="Rad_response_metalloprotease"/>
</dbReference>
<dbReference type="InterPro" id="IPR010359">
    <property type="entry name" value="IrrE_HExxH"/>
</dbReference>
<dbReference type="PANTHER" id="PTHR43236">
    <property type="entry name" value="ANTITOXIN HIGA1"/>
    <property type="match status" value="1"/>
</dbReference>
<feature type="domain" description="IrrE N-terminal-like" evidence="1">
    <location>
        <begin position="49"/>
        <end position="166"/>
    </location>
</feature>
<name>A0A2U8QX84_9FLAO</name>
<keyword evidence="3" id="KW-1185">Reference proteome</keyword>
<dbReference type="PANTHER" id="PTHR43236:SF2">
    <property type="entry name" value="BLL0069 PROTEIN"/>
    <property type="match status" value="1"/>
</dbReference>
<evidence type="ECO:0000313" key="3">
    <source>
        <dbReference type="Proteomes" id="UP000245429"/>
    </source>
</evidence>
<dbReference type="Pfam" id="PF06114">
    <property type="entry name" value="Peptidase_M78"/>
    <property type="match status" value="1"/>
</dbReference>
<dbReference type="Gene3D" id="1.10.10.2910">
    <property type="match status" value="1"/>
</dbReference>
<dbReference type="OrthoDB" id="9794834at2"/>
<gene>
    <name evidence="2" type="ORF">DI487_13335</name>
</gene>
<dbReference type="Proteomes" id="UP000245429">
    <property type="component" value="Chromosome"/>
</dbReference>
<evidence type="ECO:0000313" key="2">
    <source>
        <dbReference type="EMBL" id="AWM14743.1"/>
    </source>
</evidence>